<comment type="caution">
    <text evidence="3">The sequence shown here is derived from an EMBL/GenBank/DDBJ whole genome shotgun (WGS) entry which is preliminary data.</text>
</comment>
<dbReference type="GO" id="GO:0005643">
    <property type="term" value="C:nuclear pore"/>
    <property type="evidence" value="ECO:0007669"/>
    <property type="project" value="TreeGrafter"/>
</dbReference>
<gene>
    <name evidence="3" type="ORF">JYZ213_LOCUS29191</name>
</gene>
<sequence>MKHNDIMEMPITASTKQWFEVYLPLSAQPKHVLLPEKTATKDIKTPYCPIKVLGGSGDYTFTSRDTSVVTVSSTGDLTEQTSLNSTTIDIFDKKSPELNATVSVQVVQPDEFHLFPCPVETELNSLLYLPIQLFYKKQALTCCSHLDFDIFIDNNIFQYQGIIPSNEHTNQSCALLIFKPLKIGSTNIRVNLKRSNLQQTIQLSAYENLHINRNQLLLTTKSRYTLQLSHGPTHIHDQESLKYDITPIDHHVEFKQDSTNPNLLHIKCVKPIQHGQYHITKQNLVSKQNLCPIQSTISIDITCQSTIHSLSFEPILNSQCPLSNRDYIITYFDEILPSIYDKELQDLEAEFEKQLRGIDETQKRETPVPNEKQQINLSKQPPPRVITNTPLTIVEQFPPPPPPPPTLSSVQSVLYGNSTVDNNIKQQRDESPIAQVRYYVEKQMDQLQQDLEFGFSRAPKIHSPSSPTLLRTPTLARDQQRPVNIPVDYTNPSISLSPPPPQQQQQQQPEFLRSSLKKSLSTQNEFEQIPTNRTYGLKINPNEQVIHYLDPYPQQVSSVNFTKRSIPDLPSMTTIHRPSTAHSLERTVNELRIELPGSYSSQPHVINQQQKKVTIQLNEQIPQQRVTR</sequence>
<accession>A0A814ZKQ3</accession>
<feature type="region of interest" description="Disordered" evidence="1">
    <location>
        <begin position="358"/>
        <end position="386"/>
    </location>
</feature>
<evidence type="ECO:0000313" key="3">
    <source>
        <dbReference type="EMBL" id="CAF1243177.1"/>
    </source>
</evidence>
<organism evidence="3 4">
    <name type="scientific">Adineta steineri</name>
    <dbReference type="NCBI Taxonomy" id="433720"/>
    <lineage>
        <taxon>Eukaryota</taxon>
        <taxon>Metazoa</taxon>
        <taxon>Spiralia</taxon>
        <taxon>Gnathifera</taxon>
        <taxon>Rotifera</taxon>
        <taxon>Eurotatoria</taxon>
        <taxon>Bdelloidea</taxon>
        <taxon>Adinetida</taxon>
        <taxon>Adinetidae</taxon>
        <taxon>Adineta</taxon>
    </lineage>
</organism>
<feature type="domain" description="NUP210 Ig-like" evidence="2">
    <location>
        <begin position="114"/>
        <end position="192"/>
    </location>
</feature>
<proteinExistence type="predicted"/>
<dbReference type="PANTHER" id="PTHR23019">
    <property type="entry name" value="NUCLEAR PORE MEMBRANE GLYCOPROTEIN GP210-RELATED"/>
    <property type="match status" value="1"/>
</dbReference>
<dbReference type="SUPFAM" id="SSF49373">
    <property type="entry name" value="Invasin/intimin cell-adhesion fragments"/>
    <property type="match status" value="1"/>
</dbReference>
<dbReference type="PANTHER" id="PTHR23019:SF0">
    <property type="entry name" value="NUCLEAR PORE MEMBRANE GLYCOPROTEIN 210"/>
    <property type="match status" value="1"/>
</dbReference>
<evidence type="ECO:0000259" key="2">
    <source>
        <dbReference type="Pfam" id="PF24935"/>
    </source>
</evidence>
<name>A0A814ZKQ3_9BILA</name>
<dbReference type="InterPro" id="IPR056898">
    <property type="entry name" value="Ig_NUP210_6th"/>
</dbReference>
<evidence type="ECO:0000313" key="4">
    <source>
        <dbReference type="Proteomes" id="UP000663845"/>
    </source>
</evidence>
<dbReference type="Pfam" id="PF24935">
    <property type="entry name" value="Ig_NUP210_6th"/>
    <property type="match status" value="1"/>
</dbReference>
<feature type="compositionally biased region" description="Polar residues" evidence="1">
    <location>
        <begin position="517"/>
        <end position="527"/>
    </location>
</feature>
<dbReference type="InterPro" id="IPR008964">
    <property type="entry name" value="Invasin/intimin_cell_adhesion"/>
</dbReference>
<dbReference type="Pfam" id="PF26182">
    <property type="entry name" value="Ig_NUP210_5th"/>
    <property type="match status" value="1"/>
</dbReference>
<dbReference type="Proteomes" id="UP000663845">
    <property type="component" value="Unassembled WGS sequence"/>
</dbReference>
<dbReference type="EMBL" id="CAJNOG010000440">
    <property type="protein sequence ID" value="CAF1243177.1"/>
    <property type="molecule type" value="Genomic_DNA"/>
</dbReference>
<protein>
    <recommendedName>
        <fullName evidence="2">NUP210 Ig-like domain-containing protein</fullName>
    </recommendedName>
</protein>
<evidence type="ECO:0000256" key="1">
    <source>
        <dbReference type="SAM" id="MobiDB-lite"/>
    </source>
</evidence>
<reference evidence="3" key="1">
    <citation type="submission" date="2021-02" db="EMBL/GenBank/DDBJ databases">
        <authorList>
            <person name="Nowell W R."/>
        </authorList>
    </citation>
    <scope>NUCLEOTIDE SEQUENCE</scope>
</reference>
<dbReference type="AlphaFoldDB" id="A0A814ZKQ3"/>
<feature type="region of interest" description="Disordered" evidence="1">
    <location>
        <begin position="457"/>
        <end position="527"/>
    </location>
</feature>
<dbReference type="InterPro" id="IPR045197">
    <property type="entry name" value="NUP210-like"/>
</dbReference>